<dbReference type="SMART" id="SM00755">
    <property type="entry name" value="Grip"/>
    <property type="match status" value="1"/>
</dbReference>
<evidence type="ECO:0000256" key="1">
    <source>
        <dbReference type="ARBA" id="ARBA00023054"/>
    </source>
</evidence>
<dbReference type="PANTHER" id="PTHR23157:SF24">
    <property type="entry name" value="GOLGIN SUBFAMILY A MEMBER 1"/>
    <property type="match status" value="1"/>
</dbReference>
<feature type="coiled-coil region" evidence="2">
    <location>
        <begin position="87"/>
        <end position="273"/>
    </location>
</feature>
<keyword evidence="1 2" id="KW-0175">Coiled coil</keyword>
<evidence type="ECO:0000313" key="5">
    <source>
        <dbReference type="WBParaSite" id="PSAMB.scaffold1933size26570.g15623.t1"/>
    </source>
</evidence>
<dbReference type="AlphaFoldDB" id="A0A914VFE3"/>
<accession>A0A914VFE3</accession>
<feature type="domain" description="GRIP" evidence="3">
    <location>
        <begin position="514"/>
        <end position="563"/>
    </location>
</feature>
<dbReference type="InterPro" id="IPR000237">
    <property type="entry name" value="GRIP_dom"/>
</dbReference>
<dbReference type="InterPro" id="IPR051952">
    <property type="entry name" value="Golgi-autophagy_related"/>
</dbReference>
<dbReference type="PANTHER" id="PTHR23157">
    <property type="entry name" value="GRIP AND COILED-COIL DOMAIN-CONTAINING PROTEIN 1"/>
    <property type="match status" value="1"/>
</dbReference>
<protein>
    <submittedName>
        <fullName evidence="5">GRIP domain-containing protein</fullName>
    </submittedName>
</protein>
<evidence type="ECO:0000313" key="4">
    <source>
        <dbReference type="Proteomes" id="UP000887566"/>
    </source>
</evidence>
<reference evidence="5" key="1">
    <citation type="submission" date="2022-11" db="UniProtKB">
        <authorList>
            <consortium name="WormBaseParasite"/>
        </authorList>
    </citation>
    <scope>IDENTIFICATION</scope>
</reference>
<dbReference type="Gene3D" id="1.10.220.60">
    <property type="entry name" value="GRIP domain"/>
    <property type="match status" value="1"/>
</dbReference>
<dbReference type="PROSITE" id="PS50913">
    <property type="entry name" value="GRIP"/>
    <property type="match status" value="1"/>
</dbReference>
<organism evidence="4 5">
    <name type="scientific">Plectus sambesii</name>
    <dbReference type="NCBI Taxonomy" id="2011161"/>
    <lineage>
        <taxon>Eukaryota</taxon>
        <taxon>Metazoa</taxon>
        <taxon>Ecdysozoa</taxon>
        <taxon>Nematoda</taxon>
        <taxon>Chromadorea</taxon>
        <taxon>Plectida</taxon>
        <taxon>Plectina</taxon>
        <taxon>Plectoidea</taxon>
        <taxon>Plectidae</taxon>
        <taxon>Plectus</taxon>
    </lineage>
</organism>
<dbReference type="GO" id="GO:0005794">
    <property type="term" value="C:Golgi apparatus"/>
    <property type="evidence" value="ECO:0007669"/>
    <property type="project" value="TreeGrafter"/>
</dbReference>
<feature type="coiled-coil region" evidence="2">
    <location>
        <begin position="316"/>
        <end position="381"/>
    </location>
</feature>
<evidence type="ECO:0000259" key="3">
    <source>
        <dbReference type="PROSITE" id="PS50913"/>
    </source>
</evidence>
<proteinExistence type="predicted"/>
<sequence length="580" mass="65745">MFKNLKKQIESGNGPGPASVILPKTASMSTISNSDSATSSMATLDVRMVSPASAAELHRKPLAVKTVTETTTTTDTQLTPSFDASEMSKLRARNDSLEQAYESYRTKTADLLAKKDSHISRLQERVASLERRLDDRADTATLMANLRTERDELATKLAQLEEMVEAERRDLKAASTRVVAEHERKMREMASEHQAELQKVRSSFADRSETEDALRQRLEDGEAELKRVEALKEEFATQAKLAEAKRSQLAAENATLKRDLLEQQSKVSELTTQQALHIENLVLKKQLYQAQDYADTVDIAAEQQMTTLANQVDDLAHELDDRHRDLNVMNKELTEKEIEVDRNIQRVKTLEAANSRQQEVIENLREELDSEKERCLEAMTERDEVLLRNASLSHEMELVKSESVVEHDRISAELDTVSRELQVQKKLLEGENTLDIIDKLQRKTSELEDTVKERDTTIRLQQQRLVDMKRTLQKELRTVSSATGLAPQGPEASSSTESLNFASLQNAAVNRSANDNNSGNFTYLKHVLLRYMTGSDYECLQLVRAVSAVLQFTEQEETAVWDNLKYKLSWLPTSKPKRRL</sequence>
<evidence type="ECO:0000256" key="2">
    <source>
        <dbReference type="SAM" id="Coils"/>
    </source>
</evidence>
<dbReference type="Proteomes" id="UP000887566">
    <property type="component" value="Unplaced"/>
</dbReference>
<dbReference type="WBParaSite" id="PSAMB.scaffold1933size26570.g15623.t1">
    <property type="protein sequence ID" value="PSAMB.scaffold1933size26570.g15623.t1"/>
    <property type="gene ID" value="PSAMB.scaffold1933size26570.g15623"/>
</dbReference>
<name>A0A914VFE3_9BILA</name>
<keyword evidence="4" id="KW-1185">Reference proteome</keyword>
<dbReference type="Pfam" id="PF01465">
    <property type="entry name" value="GRIP"/>
    <property type="match status" value="1"/>
</dbReference>